<dbReference type="EMBL" id="BGZK01001716">
    <property type="protein sequence ID" value="GBP85107.1"/>
    <property type="molecule type" value="Genomic_DNA"/>
</dbReference>
<dbReference type="PANTHER" id="PTHR11472:SF41">
    <property type="entry name" value="ATP-DEPENDENT DNA HELICASE DDX11-RELATED"/>
    <property type="match status" value="1"/>
</dbReference>
<dbReference type="InterPro" id="IPR045028">
    <property type="entry name" value="DinG/Rad3-like"/>
</dbReference>
<sequence>MKGMWGDEREWTAGSLTHWTKYNGRSCYLRLKSRYVRSGGTVAGRPYVSFRLAAVGGRGVWCVRMNSVSKAAPYRVPVVPRRRDRSPSVQSIGPPFRIVCYYVTIMPRLRSFRCLDMQRSKTKTTCVGEDGKVLKKTKGNHCNSCPYYNQSNIHKMTQRILVDIMDIEDLVQNGKALKACPYYASRHALDDAQVSGLGLKSESEGSLTWSHIVAQQMNDRDVMGSLFIRYYWQIRLLIRASCSWKLRSKLADRKNSLKEQVLFRVWSGFSPD</sequence>
<name>A0A4C1ZES2_EUMVA</name>
<dbReference type="GO" id="GO:0005524">
    <property type="term" value="F:ATP binding"/>
    <property type="evidence" value="ECO:0007669"/>
    <property type="project" value="InterPro"/>
</dbReference>
<dbReference type="GO" id="GO:0034085">
    <property type="term" value="P:establishment of sister chromatid cohesion"/>
    <property type="evidence" value="ECO:0007669"/>
    <property type="project" value="TreeGrafter"/>
</dbReference>
<accession>A0A4C1ZES2</accession>
<dbReference type="OrthoDB" id="267079at2759"/>
<dbReference type="STRING" id="151549.A0A4C1ZES2"/>
<reference evidence="2 3" key="1">
    <citation type="journal article" date="2019" name="Commun. Biol.">
        <title>The bagworm genome reveals a unique fibroin gene that provides high tensile strength.</title>
        <authorList>
            <person name="Kono N."/>
            <person name="Nakamura H."/>
            <person name="Ohtoshi R."/>
            <person name="Tomita M."/>
            <person name="Numata K."/>
            <person name="Arakawa K."/>
        </authorList>
    </citation>
    <scope>NUCLEOTIDE SEQUENCE [LARGE SCALE GENOMIC DNA]</scope>
</reference>
<protein>
    <recommendedName>
        <fullName evidence="1">RAD3-like helicase DEAD domain-containing protein</fullName>
    </recommendedName>
</protein>
<dbReference type="InterPro" id="IPR027417">
    <property type="entry name" value="P-loop_NTPase"/>
</dbReference>
<evidence type="ECO:0000313" key="3">
    <source>
        <dbReference type="Proteomes" id="UP000299102"/>
    </source>
</evidence>
<gene>
    <name evidence="2" type="ORF">EVAR_51226_1</name>
</gene>
<dbReference type="GO" id="GO:0005634">
    <property type="term" value="C:nucleus"/>
    <property type="evidence" value="ECO:0007669"/>
    <property type="project" value="TreeGrafter"/>
</dbReference>
<dbReference type="AlphaFoldDB" id="A0A4C1ZES2"/>
<dbReference type="Gene3D" id="3.40.50.300">
    <property type="entry name" value="P-loop containing nucleotide triphosphate hydrolases"/>
    <property type="match status" value="1"/>
</dbReference>
<comment type="caution">
    <text evidence="2">The sequence shown here is derived from an EMBL/GenBank/DDBJ whole genome shotgun (WGS) entry which is preliminary data.</text>
</comment>
<dbReference type="Pfam" id="PF06733">
    <property type="entry name" value="DEAD_2"/>
    <property type="match status" value="1"/>
</dbReference>
<organism evidence="2 3">
    <name type="scientific">Eumeta variegata</name>
    <name type="common">Bagworm moth</name>
    <name type="synonym">Eumeta japonica</name>
    <dbReference type="NCBI Taxonomy" id="151549"/>
    <lineage>
        <taxon>Eukaryota</taxon>
        <taxon>Metazoa</taxon>
        <taxon>Ecdysozoa</taxon>
        <taxon>Arthropoda</taxon>
        <taxon>Hexapoda</taxon>
        <taxon>Insecta</taxon>
        <taxon>Pterygota</taxon>
        <taxon>Neoptera</taxon>
        <taxon>Endopterygota</taxon>
        <taxon>Lepidoptera</taxon>
        <taxon>Glossata</taxon>
        <taxon>Ditrysia</taxon>
        <taxon>Tineoidea</taxon>
        <taxon>Psychidae</taxon>
        <taxon>Oiketicinae</taxon>
        <taxon>Eumeta</taxon>
    </lineage>
</organism>
<dbReference type="PANTHER" id="PTHR11472">
    <property type="entry name" value="DNA REPAIR DEAD HELICASE RAD3/XP-D SUBFAMILY MEMBER"/>
    <property type="match status" value="1"/>
</dbReference>
<feature type="domain" description="RAD3-like helicase DEAD" evidence="1">
    <location>
        <begin position="114"/>
        <end position="194"/>
    </location>
</feature>
<dbReference type="InterPro" id="IPR010614">
    <property type="entry name" value="RAD3-like_helicase_DEAD"/>
</dbReference>
<evidence type="ECO:0000313" key="2">
    <source>
        <dbReference type="EMBL" id="GBP85107.1"/>
    </source>
</evidence>
<proteinExistence type="predicted"/>
<dbReference type="GO" id="GO:0003677">
    <property type="term" value="F:DNA binding"/>
    <property type="evidence" value="ECO:0007669"/>
    <property type="project" value="InterPro"/>
</dbReference>
<keyword evidence="3" id="KW-1185">Reference proteome</keyword>
<evidence type="ECO:0000259" key="1">
    <source>
        <dbReference type="Pfam" id="PF06733"/>
    </source>
</evidence>
<dbReference type="GO" id="GO:0003678">
    <property type="term" value="F:DNA helicase activity"/>
    <property type="evidence" value="ECO:0007669"/>
    <property type="project" value="InterPro"/>
</dbReference>
<dbReference type="Proteomes" id="UP000299102">
    <property type="component" value="Unassembled WGS sequence"/>
</dbReference>